<dbReference type="PROSITE" id="PS00662">
    <property type="entry name" value="T2SP_E"/>
    <property type="match status" value="1"/>
</dbReference>
<dbReference type="SUPFAM" id="SSF52540">
    <property type="entry name" value="P-loop containing nucleoside triphosphate hydrolases"/>
    <property type="match status" value="1"/>
</dbReference>
<dbReference type="Proteomes" id="UP000178774">
    <property type="component" value="Unassembled WGS sequence"/>
</dbReference>
<dbReference type="GO" id="GO:0005886">
    <property type="term" value="C:plasma membrane"/>
    <property type="evidence" value="ECO:0007669"/>
    <property type="project" value="TreeGrafter"/>
</dbReference>
<dbReference type="Pfam" id="PF00437">
    <property type="entry name" value="T2SSE"/>
    <property type="match status" value="1"/>
</dbReference>
<name>A0A1G2HVF1_9BACT</name>
<dbReference type="Gene3D" id="3.30.450.90">
    <property type="match status" value="1"/>
</dbReference>
<accession>A0A1G2HVF1</accession>
<evidence type="ECO:0000313" key="5">
    <source>
        <dbReference type="EMBL" id="OGZ66512.1"/>
    </source>
</evidence>
<dbReference type="InterPro" id="IPR001482">
    <property type="entry name" value="T2SS/T4SS_dom"/>
</dbReference>
<evidence type="ECO:0000256" key="2">
    <source>
        <dbReference type="ARBA" id="ARBA00022741"/>
    </source>
</evidence>
<keyword evidence="3" id="KW-0067">ATP-binding</keyword>
<proteinExistence type="inferred from homology"/>
<dbReference type="Gene3D" id="3.40.50.300">
    <property type="entry name" value="P-loop containing nucleotide triphosphate hydrolases"/>
    <property type="match status" value="1"/>
</dbReference>
<evidence type="ECO:0000256" key="1">
    <source>
        <dbReference type="ARBA" id="ARBA00006611"/>
    </source>
</evidence>
<dbReference type="CDD" id="cd01129">
    <property type="entry name" value="PulE-GspE-like"/>
    <property type="match status" value="1"/>
</dbReference>
<comment type="caution">
    <text evidence="5">The sequence shown here is derived from an EMBL/GenBank/DDBJ whole genome shotgun (WGS) entry which is preliminary data.</text>
</comment>
<dbReference type="PANTHER" id="PTHR30258:SF3">
    <property type="entry name" value="SLL1921 PROTEIN"/>
    <property type="match status" value="1"/>
</dbReference>
<dbReference type="InterPro" id="IPR003593">
    <property type="entry name" value="AAA+_ATPase"/>
</dbReference>
<evidence type="ECO:0000313" key="6">
    <source>
        <dbReference type="Proteomes" id="UP000178774"/>
    </source>
</evidence>
<evidence type="ECO:0000259" key="4">
    <source>
        <dbReference type="PROSITE" id="PS00662"/>
    </source>
</evidence>
<organism evidence="5 6">
    <name type="scientific">Candidatus Staskawiczbacteria bacterium RIFCSPHIGHO2_01_FULL_41_41</name>
    <dbReference type="NCBI Taxonomy" id="1802203"/>
    <lineage>
        <taxon>Bacteria</taxon>
        <taxon>Candidatus Staskawicziibacteriota</taxon>
    </lineage>
</organism>
<dbReference type="SMART" id="SM00382">
    <property type="entry name" value="AAA"/>
    <property type="match status" value="1"/>
</dbReference>
<dbReference type="EMBL" id="MHOP01000005">
    <property type="protein sequence ID" value="OGZ66512.1"/>
    <property type="molecule type" value="Genomic_DNA"/>
</dbReference>
<dbReference type="InterPro" id="IPR027417">
    <property type="entry name" value="P-loop_NTPase"/>
</dbReference>
<evidence type="ECO:0000256" key="3">
    <source>
        <dbReference type="ARBA" id="ARBA00022840"/>
    </source>
</evidence>
<dbReference type="GO" id="GO:0016887">
    <property type="term" value="F:ATP hydrolysis activity"/>
    <property type="evidence" value="ECO:0007669"/>
    <property type="project" value="TreeGrafter"/>
</dbReference>
<dbReference type="PANTHER" id="PTHR30258">
    <property type="entry name" value="TYPE II SECRETION SYSTEM PROTEIN GSPE-RELATED"/>
    <property type="match status" value="1"/>
</dbReference>
<dbReference type="GO" id="GO:0005524">
    <property type="term" value="F:ATP binding"/>
    <property type="evidence" value="ECO:0007669"/>
    <property type="project" value="UniProtKB-KW"/>
</dbReference>
<dbReference type="AlphaFoldDB" id="A0A1G2HVF1"/>
<keyword evidence="2" id="KW-0547">Nucleotide-binding</keyword>
<feature type="domain" description="Bacterial type II secretion system protein E" evidence="4">
    <location>
        <begin position="243"/>
        <end position="257"/>
    </location>
</feature>
<gene>
    <name evidence="5" type="ORF">A2822_02135</name>
</gene>
<comment type="similarity">
    <text evidence="1">Belongs to the GSP E family.</text>
</comment>
<reference evidence="5 6" key="1">
    <citation type="journal article" date="2016" name="Nat. Commun.">
        <title>Thousands of microbial genomes shed light on interconnected biogeochemical processes in an aquifer system.</title>
        <authorList>
            <person name="Anantharaman K."/>
            <person name="Brown C.T."/>
            <person name="Hug L.A."/>
            <person name="Sharon I."/>
            <person name="Castelle C.J."/>
            <person name="Probst A.J."/>
            <person name="Thomas B.C."/>
            <person name="Singh A."/>
            <person name="Wilkins M.J."/>
            <person name="Karaoz U."/>
            <person name="Brodie E.L."/>
            <person name="Williams K.H."/>
            <person name="Hubbard S.S."/>
            <person name="Banfield J.F."/>
        </authorList>
    </citation>
    <scope>NUCLEOTIDE SEQUENCE [LARGE SCALE GENOMIC DNA]</scope>
</reference>
<protein>
    <recommendedName>
        <fullName evidence="4">Bacterial type II secretion system protein E domain-containing protein</fullName>
    </recommendedName>
</protein>
<sequence>MDQEAKQALGQVQIAPQITEDIKSNVKTIADFAKKIDDQIAQSTTDLLDVILFGAIVLHASDIHFEPQEDQIRLRVRVDGILQDAHVFDKEIYHNLLSRLKLLSKIKLNITDKAQDGRFTINVQDALIEIRTSSLPAEYGESVVMRILNPQNLRSLDTLGLRQDLYDIFLKEIQKPNGMIVVTGPTGSGKTTSLYAFLMKIQNPEIKIITIEDPIEYHITGLSQTQVAPEKGYGFAEGLRSIVRQDPDVILVGEIRDLETAKIALQASLTGHLVLTTLHTNSAVGAIPRLVDLGADPSSIASALKMSVGQRLIRKVCKECALMQAPSAQELAELKKGLKGLPKEVQVPDLAGLRITKAKEGGCAACNLTGYKGRKGIYEVFLVESSMERFILTNPAESALKEKAVKNGMVTMYQAGLIEVALGETTLEEVKKVVEAD</sequence>